<protein>
    <submittedName>
        <fullName evidence="1">Uncharacterized protein</fullName>
    </submittedName>
</protein>
<reference evidence="2" key="1">
    <citation type="submission" date="2017-02" db="EMBL/GenBank/DDBJ databases">
        <title>Comparative genomics and description of representatives of a novel lineage of planctomycetes thriving in anoxic sediments.</title>
        <authorList>
            <person name="Spring S."/>
            <person name="Bunk B."/>
            <person name="Sproer C."/>
            <person name="Klenk H.-P."/>
        </authorList>
    </citation>
    <scope>NUCLEOTIDE SEQUENCE [LARGE SCALE GENOMIC DNA]</scope>
    <source>
        <strain evidence="2">L21-RPul-D3</strain>
    </source>
</reference>
<keyword evidence="2" id="KW-1185">Reference proteome</keyword>
<dbReference type="KEGG" id="pbu:L21SP3_01712"/>
<evidence type="ECO:0000313" key="1">
    <source>
        <dbReference type="EMBL" id="AQQ09891.1"/>
    </source>
</evidence>
<dbReference type="AlphaFoldDB" id="A0A1Q2HRD1"/>
<gene>
    <name evidence="1" type="ORF">L21SP3_01712</name>
</gene>
<organism evidence="1 2">
    <name type="scientific">Sedimentisphaera cyanobacteriorum</name>
    <dbReference type="NCBI Taxonomy" id="1940790"/>
    <lineage>
        <taxon>Bacteria</taxon>
        <taxon>Pseudomonadati</taxon>
        <taxon>Planctomycetota</taxon>
        <taxon>Phycisphaerae</taxon>
        <taxon>Sedimentisphaerales</taxon>
        <taxon>Sedimentisphaeraceae</taxon>
        <taxon>Sedimentisphaera</taxon>
    </lineage>
</organism>
<evidence type="ECO:0000313" key="2">
    <source>
        <dbReference type="Proteomes" id="UP000188273"/>
    </source>
</evidence>
<proteinExistence type="predicted"/>
<accession>A0A1Q2HRD1</accession>
<name>A0A1Q2HRD1_9BACT</name>
<sequence length="92" mass="9831">MRNLTVSVFLAILLLSVNVYSFEIIGFEPPHYTASQGLPAPWTAGTENAGITDVNPVFDAQSLYAGGEGSTTAGTICTYPFDLPEVMSLLFL</sequence>
<dbReference type="EMBL" id="CP019633">
    <property type="protein sequence ID" value="AQQ09891.1"/>
    <property type="molecule type" value="Genomic_DNA"/>
</dbReference>
<dbReference type="RefSeq" id="WP_077540609.1">
    <property type="nucleotide sequence ID" value="NZ_CP019633.1"/>
</dbReference>
<dbReference type="Proteomes" id="UP000188273">
    <property type="component" value="Chromosome"/>
</dbReference>